<dbReference type="GO" id="GO:0046872">
    <property type="term" value="F:metal ion binding"/>
    <property type="evidence" value="ECO:0007669"/>
    <property type="project" value="UniProtKB-KW"/>
</dbReference>
<dbReference type="Proteomes" id="UP000824160">
    <property type="component" value="Unassembled WGS sequence"/>
</dbReference>
<feature type="domain" description="Peptidase M50" evidence="14">
    <location>
        <begin position="113"/>
        <end position="186"/>
    </location>
</feature>
<accession>A0A9D1H5C9</accession>
<keyword evidence="12 13" id="KW-0472">Membrane</keyword>
<dbReference type="GO" id="GO:0005886">
    <property type="term" value="C:plasma membrane"/>
    <property type="evidence" value="ECO:0007669"/>
    <property type="project" value="UniProtKB-SubCell"/>
</dbReference>
<dbReference type="GO" id="GO:0008237">
    <property type="term" value="F:metallopeptidase activity"/>
    <property type="evidence" value="ECO:0007669"/>
    <property type="project" value="UniProtKB-KW"/>
</dbReference>
<evidence type="ECO:0000256" key="7">
    <source>
        <dbReference type="ARBA" id="ARBA00022723"/>
    </source>
</evidence>
<proteinExistence type="inferred from homology"/>
<keyword evidence="9" id="KW-0862">Zinc</keyword>
<dbReference type="AlphaFoldDB" id="A0A9D1H5C9"/>
<evidence type="ECO:0000256" key="9">
    <source>
        <dbReference type="ARBA" id="ARBA00022833"/>
    </source>
</evidence>
<evidence type="ECO:0000256" key="13">
    <source>
        <dbReference type="SAM" id="Phobius"/>
    </source>
</evidence>
<dbReference type="InterPro" id="IPR052348">
    <property type="entry name" value="Metallopeptidase_M50B"/>
</dbReference>
<comment type="subcellular location">
    <subcellularLocation>
        <location evidence="2">Cell membrane</location>
        <topology evidence="2">Multi-pass membrane protein</topology>
    </subcellularLocation>
</comment>
<dbReference type="EMBL" id="DVLW01000091">
    <property type="protein sequence ID" value="HIT94187.1"/>
    <property type="molecule type" value="Genomic_DNA"/>
</dbReference>
<evidence type="ECO:0000256" key="12">
    <source>
        <dbReference type="ARBA" id="ARBA00023136"/>
    </source>
</evidence>
<comment type="caution">
    <text evidence="15">The sequence shown here is derived from an EMBL/GenBank/DDBJ whole genome shotgun (WGS) entry which is preliminary data.</text>
</comment>
<feature type="transmembrane region" description="Helical" evidence="13">
    <location>
        <begin position="126"/>
        <end position="149"/>
    </location>
</feature>
<evidence type="ECO:0000256" key="6">
    <source>
        <dbReference type="ARBA" id="ARBA00022692"/>
    </source>
</evidence>
<evidence type="ECO:0000256" key="8">
    <source>
        <dbReference type="ARBA" id="ARBA00022801"/>
    </source>
</evidence>
<protein>
    <submittedName>
        <fullName evidence="15">Site-2 protease family protein</fullName>
    </submittedName>
</protein>
<evidence type="ECO:0000256" key="11">
    <source>
        <dbReference type="ARBA" id="ARBA00023049"/>
    </source>
</evidence>
<evidence type="ECO:0000256" key="5">
    <source>
        <dbReference type="ARBA" id="ARBA00022670"/>
    </source>
</evidence>
<dbReference type="GO" id="GO:0006508">
    <property type="term" value="P:proteolysis"/>
    <property type="evidence" value="ECO:0007669"/>
    <property type="project" value="UniProtKB-KW"/>
</dbReference>
<dbReference type="PANTHER" id="PTHR35864:SF1">
    <property type="entry name" value="ZINC METALLOPROTEASE YWHC-RELATED"/>
    <property type="match status" value="1"/>
</dbReference>
<keyword evidence="4" id="KW-1003">Cell membrane</keyword>
<evidence type="ECO:0000256" key="1">
    <source>
        <dbReference type="ARBA" id="ARBA00001947"/>
    </source>
</evidence>
<keyword evidence="6 13" id="KW-0812">Transmembrane</keyword>
<keyword evidence="5 15" id="KW-0645">Protease</keyword>
<dbReference type="CDD" id="cd06158">
    <property type="entry name" value="S2P-M50_like_1"/>
    <property type="match status" value="1"/>
</dbReference>
<gene>
    <name evidence="15" type="ORF">IAC43_03305</name>
</gene>
<keyword evidence="11" id="KW-0482">Metalloprotease</keyword>
<feature type="transmembrane region" description="Helical" evidence="13">
    <location>
        <begin position="53"/>
        <end position="72"/>
    </location>
</feature>
<feature type="transmembrane region" description="Helical" evidence="13">
    <location>
        <begin position="93"/>
        <end position="114"/>
    </location>
</feature>
<organism evidence="15 16">
    <name type="scientific">Candidatus Faecivivens stercoripullorum</name>
    <dbReference type="NCBI Taxonomy" id="2840805"/>
    <lineage>
        <taxon>Bacteria</taxon>
        <taxon>Bacillati</taxon>
        <taxon>Bacillota</taxon>
        <taxon>Clostridia</taxon>
        <taxon>Eubacteriales</taxon>
        <taxon>Oscillospiraceae</taxon>
        <taxon>Oscillospiraceae incertae sedis</taxon>
        <taxon>Candidatus Faecivivens</taxon>
    </lineage>
</organism>
<dbReference type="PANTHER" id="PTHR35864">
    <property type="entry name" value="ZINC METALLOPROTEASE MJ0611-RELATED"/>
    <property type="match status" value="1"/>
</dbReference>
<reference evidence="15" key="1">
    <citation type="submission" date="2020-10" db="EMBL/GenBank/DDBJ databases">
        <authorList>
            <person name="Gilroy R."/>
        </authorList>
    </citation>
    <scope>NUCLEOTIDE SEQUENCE</scope>
    <source>
        <strain evidence="15">ChiBcec7-5410</strain>
    </source>
</reference>
<reference evidence="15" key="2">
    <citation type="journal article" date="2021" name="PeerJ">
        <title>Extensive microbial diversity within the chicken gut microbiome revealed by metagenomics and culture.</title>
        <authorList>
            <person name="Gilroy R."/>
            <person name="Ravi A."/>
            <person name="Getino M."/>
            <person name="Pursley I."/>
            <person name="Horton D.L."/>
            <person name="Alikhan N.F."/>
            <person name="Baker D."/>
            <person name="Gharbi K."/>
            <person name="Hall N."/>
            <person name="Watson M."/>
            <person name="Adriaenssens E.M."/>
            <person name="Foster-Nyarko E."/>
            <person name="Jarju S."/>
            <person name="Secka A."/>
            <person name="Antonio M."/>
            <person name="Oren A."/>
            <person name="Chaudhuri R.R."/>
            <person name="La Ragione R."/>
            <person name="Hildebrand F."/>
            <person name="Pallen M.J."/>
        </authorList>
    </citation>
    <scope>NUCLEOTIDE SEQUENCE</scope>
    <source>
        <strain evidence="15">ChiBcec7-5410</strain>
    </source>
</reference>
<comment type="similarity">
    <text evidence="3">Belongs to the peptidase M50B family.</text>
</comment>
<evidence type="ECO:0000256" key="3">
    <source>
        <dbReference type="ARBA" id="ARBA00007931"/>
    </source>
</evidence>
<dbReference type="InterPro" id="IPR008915">
    <property type="entry name" value="Peptidase_M50"/>
</dbReference>
<evidence type="ECO:0000256" key="10">
    <source>
        <dbReference type="ARBA" id="ARBA00022989"/>
    </source>
</evidence>
<keyword evidence="7" id="KW-0479">Metal-binding</keyword>
<feature type="transmembrane region" description="Helical" evidence="13">
    <location>
        <begin position="12"/>
        <end position="33"/>
    </location>
</feature>
<comment type="cofactor">
    <cofactor evidence="1">
        <name>Zn(2+)</name>
        <dbReference type="ChEBI" id="CHEBI:29105"/>
    </cofactor>
</comment>
<evidence type="ECO:0000259" key="14">
    <source>
        <dbReference type="Pfam" id="PF02163"/>
    </source>
</evidence>
<evidence type="ECO:0000256" key="2">
    <source>
        <dbReference type="ARBA" id="ARBA00004651"/>
    </source>
</evidence>
<evidence type="ECO:0000313" key="15">
    <source>
        <dbReference type="EMBL" id="HIT94187.1"/>
    </source>
</evidence>
<evidence type="ECO:0000313" key="16">
    <source>
        <dbReference type="Proteomes" id="UP000824160"/>
    </source>
</evidence>
<dbReference type="Pfam" id="PF02163">
    <property type="entry name" value="Peptidase_M50"/>
    <property type="match status" value="1"/>
</dbReference>
<name>A0A9D1H5C9_9FIRM</name>
<sequence>MPISFAQNLYRYMVYGIAILTALPFHEFAHAWTANKLGDPTARYQGRMTLNPLAHLDPMGAILMLLTGIGWAKPVPINPGNFRNPKWGMAISSLAGPVSNLVLAYLSMVCWKITSIVSYYSSGLFIQNLLTIFSTMVAINVGLAVFNLIPVPPLDGSRILGLVLNQRNYFAIMRYERYIMLALMLAVFVGLLDGPLGFCRSIAFNALDFLTGWIDLIWRLLL</sequence>
<evidence type="ECO:0000256" key="4">
    <source>
        <dbReference type="ARBA" id="ARBA00022475"/>
    </source>
</evidence>
<dbReference type="InterPro" id="IPR044537">
    <property type="entry name" value="Rip2-like"/>
</dbReference>
<keyword evidence="8" id="KW-0378">Hydrolase</keyword>
<keyword evidence="10 13" id="KW-1133">Transmembrane helix</keyword>
<feature type="transmembrane region" description="Helical" evidence="13">
    <location>
        <begin position="178"/>
        <end position="196"/>
    </location>
</feature>